<gene>
    <name evidence="1" type="ORF">BOW53_08900</name>
</gene>
<reference evidence="1 2" key="1">
    <citation type="submission" date="2016-11" db="EMBL/GenBank/DDBJ databases">
        <title>Mixed transmission modes and dynamic genome evolution in an obligate animal-bacterial symbiosis.</title>
        <authorList>
            <person name="Russell S.L."/>
            <person name="Corbett-Detig R.B."/>
            <person name="Cavanaugh C.M."/>
        </authorList>
    </citation>
    <scope>NUCLEOTIDE SEQUENCE [LARGE SCALE GENOMIC DNA]</scope>
    <source>
        <strain evidence="1">Sveles-Q1</strain>
    </source>
</reference>
<evidence type="ECO:0000313" key="2">
    <source>
        <dbReference type="Proteomes" id="UP000191110"/>
    </source>
</evidence>
<keyword evidence="2" id="KW-1185">Reference proteome</keyword>
<organism evidence="1 2">
    <name type="scientific">Solemya pervernicosa gill symbiont</name>
    <dbReference type="NCBI Taxonomy" id="642797"/>
    <lineage>
        <taxon>Bacteria</taxon>
        <taxon>Pseudomonadati</taxon>
        <taxon>Pseudomonadota</taxon>
        <taxon>Gammaproteobacteria</taxon>
        <taxon>sulfur-oxidizing symbionts</taxon>
    </lineage>
</organism>
<dbReference type="Proteomes" id="UP000191110">
    <property type="component" value="Unassembled WGS sequence"/>
</dbReference>
<comment type="caution">
    <text evidence="1">The sequence shown here is derived from an EMBL/GenBank/DDBJ whole genome shotgun (WGS) entry which is preliminary data.</text>
</comment>
<proteinExistence type="predicted"/>
<dbReference type="AlphaFoldDB" id="A0A1T2L4V0"/>
<protein>
    <submittedName>
        <fullName evidence="1">Uncharacterized protein</fullName>
    </submittedName>
</protein>
<accession>A0A1T2L4V0</accession>
<dbReference type="EMBL" id="MPRL01000032">
    <property type="protein sequence ID" value="OOZ40135.1"/>
    <property type="molecule type" value="Genomic_DNA"/>
</dbReference>
<sequence length="319" mass="34677">MYAVSVRRMVMIKTIFRLFVVGIIALGLVNPATAAKKPRYKPYVLASVSSGDMAAKVNEVRNKLKGGGFDLVGEYVPYDNAHVFVITNKAIIKAASKAKGGAYAAGQRVSVTKDGGKIQVAFFNPTYMAYAYRMSDDLQNTYKQLAKLLGKKEEFGSKRGLKKRKLKKYHYTFGMEYFDEPYELVSYGSQAEAVRAVEAGLAAKKAGVVKIGRIDIDGSGQTLFAVGLQAGTDNSDADDKSIMGVIDFGKLKHTAMLPYEILVKDGDVYALHGRFRIAMAFPDLSMMGDKSFMNIMASPNAIGAAFATVSGGDPSKYKK</sequence>
<name>A0A1T2L4V0_9GAMM</name>
<evidence type="ECO:0000313" key="1">
    <source>
        <dbReference type="EMBL" id="OOZ40135.1"/>
    </source>
</evidence>